<name>A0A8J4Y130_CHIOP</name>
<evidence type="ECO:0000313" key="1">
    <source>
        <dbReference type="EMBL" id="KAG0714761.1"/>
    </source>
</evidence>
<accession>A0A8J4Y130</accession>
<reference evidence="1" key="1">
    <citation type="submission" date="2020-07" db="EMBL/GenBank/DDBJ databases">
        <title>The High-quality genome of the commercially important snow crab, Chionoecetes opilio.</title>
        <authorList>
            <person name="Jeong J.-H."/>
            <person name="Ryu S."/>
        </authorList>
    </citation>
    <scope>NUCLEOTIDE SEQUENCE</scope>
    <source>
        <strain evidence="1">MADBK_172401_WGS</strain>
        <tissue evidence="1">Digestive gland</tissue>
    </source>
</reference>
<proteinExistence type="predicted"/>
<evidence type="ECO:0000313" key="2">
    <source>
        <dbReference type="Proteomes" id="UP000770661"/>
    </source>
</evidence>
<dbReference type="EMBL" id="JACEEZ010020257">
    <property type="protein sequence ID" value="KAG0714761.1"/>
    <property type="molecule type" value="Genomic_DNA"/>
</dbReference>
<organism evidence="1 2">
    <name type="scientific">Chionoecetes opilio</name>
    <name type="common">Atlantic snow crab</name>
    <name type="synonym">Cancer opilio</name>
    <dbReference type="NCBI Taxonomy" id="41210"/>
    <lineage>
        <taxon>Eukaryota</taxon>
        <taxon>Metazoa</taxon>
        <taxon>Ecdysozoa</taxon>
        <taxon>Arthropoda</taxon>
        <taxon>Crustacea</taxon>
        <taxon>Multicrustacea</taxon>
        <taxon>Malacostraca</taxon>
        <taxon>Eumalacostraca</taxon>
        <taxon>Eucarida</taxon>
        <taxon>Decapoda</taxon>
        <taxon>Pleocyemata</taxon>
        <taxon>Brachyura</taxon>
        <taxon>Eubrachyura</taxon>
        <taxon>Majoidea</taxon>
        <taxon>Majidae</taxon>
        <taxon>Chionoecetes</taxon>
    </lineage>
</organism>
<comment type="caution">
    <text evidence="1">The sequence shown here is derived from an EMBL/GenBank/DDBJ whole genome shotgun (WGS) entry which is preliminary data.</text>
</comment>
<keyword evidence="2" id="KW-1185">Reference proteome</keyword>
<dbReference type="Proteomes" id="UP000770661">
    <property type="component" value="Unassembled WGS sequence"/>
</dbReference>
<dbReference type="AlphaFoldDB" id="A0A8J4Y130"/>
<gene>
    <name evidence="1" type="ORF">GWK47_013497</name>
</gene>
<sequence length="158" mass="17347">MFASNAVDVPPHLGHVGGVSQPSRKLQPFLLTNKGNLVSRIQSPILKVVSALVSPGVVVILCELTRYFVKELNFAVIVPKMFLIRVKLILPLAGYGGISCIMNGASEVFSKVLHRDGNRIRSIPAPRSDRYAVRRLPRRPRAKIKNAWPLVTSAGKQS</sequence>
<protein>
    <submittedName>
        <fullName evidence="1">Uncharacterized protein</fullName>
    </submittedName>
</protein>